<keyword evidence="3" id="KW-1185">Reference proteome</keyword>
<reference evidence="2" key="1">
    <citation type="submission" date="2018-11" db="EMBL/GenBank/DDBJ databases">
        <authorList>
            <person name="Alioto T."/>
            <person name="Alioto T."/>
        </authorList>
    </citation>
    <scope>NUCLEOTIDE SEQUENCE</scope>
</reference>
<gene>
    <name evidence="2" type="ORF">MGAL_10B074582</name>
</gene>
<dbReference type="AlphaFoldDB" id="A0A8B6BSX9"/>
<feature type="compositionally biased region" description="Polar residues" evidence="1">
    <location>
        <begin position="46"/>
        <end position="56"/>
    </location>
</feature>
<dbReference type="Proteomes" id="UP000596742">
    <property type="component" value="Unassembled WGS sequence"/>
</dbReference>
<accession>A0A8B6BSX9</accession>
<dbReference type="OrthoDB" id="6131965at2759"/>
<comment type="caution">
    <text evidence="2">The sequence shown here is derived from an EMBL/GenBank/DDBJ whole genome shotgun (WGS) entry which is preliminary data.</text>
</comment>
<organism evidence="2 3">
    <name type="scientific">Mytilus galloprovincialis</name>
    <name type="common">Mediterranean mussel</name>
    <dbReference type="NCBI Taxonomy" id="29158"/>
    <lineage>
        <taxon>Eukaryota</taxon>
        <taxon>Metazoa</taxon>
        <taxon>Spiralia</taxon>
        <taxon>Lophotrochozoa</taxon>
        <taxon>Mollusca</taxon>
        <taxon>Bivalvia</taxon>
        <taxon>Autobranchia</taxon>
        <taxon>Pteriomorphia</taxon>
        <taxon>Mytilida</taxon>
        <taxon>Mytiloidea</taxon>
        <taxon>Mytilidae</taxon>
        <taxon>Mytilinae</taxon>
        <taxon>Mytilus</taxon>
    </lineage>
</organism>
<feature type="compositionally biased region" description="Basic residues" evidence="1">
    <location>
        <begin position="57"/>
        <end position="75"/>
    </location>
</feature>
<feature type="compositionally biased region" description="Basic and acidic residues" evidence="1">
    <location>
        <begin position="98"/>
        <end position="109"/>
    </location>
</feature>
<proteinExistence type="predicted"/>
<feature type="compositionally biased region" description="Low complexity" evidence="1">
    <location>
        <begin position="82"/>
        <end position="92"/>
    </location>
</feature>
<sequence length="276" mass="32184">MLTFVVDWRYLHHCTLTWTSKRQLGPLSKEWRLQASTKMEKKSRQQEVQTESPTIQKTRKWSSKARTDRNKRRLKGYIAKKSTPSTSTPTTTENGEPAQEKCLENDPDVKLTNNTEEIGENTAQHTEEMITQEEPLITVLNDDRTLSCKPHEDTACTTGAEGQLSASNAGMEKTERTTRYRIGKITLDLPQKTFLFEAEKENSFILVYSDKLYPYKLIEKEKEPTFYSAIKRSHDHWLDVRDKMNFLYSEERKLNIEEVAKKKNFKLRKVDKTKAI</sequence>
<evidence type="ECO:0000256" key="1">
    <source>
        <dbReference type="SAM" id="MobiDB-lite"/>
    </source>
</evidence>
<evidence type="ECO:0000313" key="3">
    <source>
        <dbReference type="Proteomes" id="UP000596742"/>
    </source>
</evidence>
<name>A0A8B6BSX9_MYTGA</name>
<evidence type="ECO:0000313" key="2">
    <source>
        <dbReference type="EMBL" id="VDH94410.1"/>
    </source>
</evidence>
<dbReference type="EMBL" id="UYJE01000593">
    <property type="protein sequence ID" value="VDH94410.1"/>
    <property type="molecule type" value="Genomic_DNA"/>
</dbReference>
<feature type="region of interest" description="Disordered" evidence="1">
    <location>
        <begin position="36"/>
        <end position="112"/>
    </location>
</feature>
<protein>
    <submittedName>
        <fullName evidence="2">Uncharacterized protein</fullName>
    </submittedName>
</protein>